<keyword evidence="9" id="KW-0805">Transcription regulation</keyword>
<comment type="similarity">
    <text evidence="3">Belongs to the GON7 family.</text>
</comment>
<evidence type="ECO:0000313" key="15">
    <source>
        <dbReference type="EMBL" id="ODV63017.1"/>
    </source>
</evidence>
<name>A0A1D2VN65_9ASCO</name>
<keyword evidence="7" id="KW-0819">tRNA processing</keyword>
<sequence length="126" mass="13978">MTVLNKGDNNDDLNGIENRPFAIYYNIGEAIEKRIEVGDGPHFTKGKTSGPSDFVLKAGIKDKDKPSEAKDSCLGKLRSELTTLQDKINVYLTERMASNSSGNNNEEAKFEKEILDGTAEDDEDEY</sequence>
<evidence type="ECO:0000256" key="12">
    <source>
        <dbReference type="ARBA" id="ARBA00023242"/>
    </source>
</evidence>
<reference evidence="16" key="1">
    <citation type="submission" date="2016-05" db="EMBL/GenBank/DDBJ databases">
        <title>Comparative genomics of biotechnologically important yeasts.</title>
        <authorList>
            <consortium name="DOE Joint Genome Institute"/>
            <person name="Riley R."/>
            <person name="Haridas S."/>
            <person name="Wolfe K.H."/>
            <person name="Lopes M.R."/>
            <person name="Hittinger C.T."/>
            <person name="Goker M."/>
            <person name="Salamov A."/>
            <person name="Wisecaver J."/>
            <person name="Long T.M."/>
            <person name="Aerts A.L."/>
            <person name="Barry K."/>
            <person name="Choi C."/>
            <person name="Clum A."/>
            <person name="Coughlan A.Y."/>
            <person name="Deshpande S."/>
            <person name="Douglass A.P."/>
            <person name="Hanson S.J."/>
            <person name="Klenk H.-P."/>
            <person name="Labutti K."/>
            <person name="Lapidus A."/>
            <person name="Lindquist E."/>
            <person name="Lipzen A."/>
            <person name="Meier-Kolthoff J.P."/>
            <person name="Ohm R.A."/>
            <person name="Otillar R.P."/>
            <person name="Pangilinan J."/>
            <person name="Peng Y."/>
            <person name="Rokas A."/>
            <person name="Rosa C.A."/>
            <person name="Scheuner C."/>
            <person name="Sibirny A.A."/>
            <person name="Slot J.C."/>
            <person name="Stielow J.B."/>
            <person name="Sun H."/>
            <person name="Kurtzman C.P."/>
            <person name="Blackwell M."/>
            <person name="Grigoriev I.V."/>
            <person name="Jeffries T.W."/>
        </authorList>
    </citation>
    <scope>NUCLEOTIDE SEQUENCE [LARGE SCALE GENOMIC DNA]</scope>
    <source>
        <strain evidence="16">DSM 1968</strain>
    </source>
</reference>
<evidence type="ECO:0000256" key="10">
    <source>
        <dbReference type="ARBA" id="ARBA00023159"/>
    </source>
</evidence>
<comment type="subunit">
    <text evidence="4">Component of the EKC/KEOPS complex composed of at least BUD32, CGI121, GON7, KAE1 and PCC1; the whole complex dimerizes.</text>
</comment>
<feature type="compositionally biased region" description="Basic and acidic residues" evidence="14">
    <location>
        <begin position="106"/>
        <end position="115"/>
    </location>
</feature>
<feature type="region of interest" description="Disordered" evidence="14">
    <location>
        <begin position="98"/>
        <end position="126"/>
    </location>
</feature>
<evidence type="ECO:0000313" key="16">
    <source>
        <dbReference type="Proteomes" id="UP000095038"/>
    </source>
</evidence>
<comment type="function">
    <text evidence="13">Component of the EKC/KEOPS complex that is required for the formation of a threonylcarbamoyl group on adenosine at position 37 (t(6)A37) in tRNAs that read codons beginning with adenine. The complex is probably involved in the transfer of the threonylcarbamoyl moiety of threonylcarbamoyl-AMP (TC-AMP) to the N6 group of A37. GON7 likely plays a supporting role to the catalytic subunit KAE1 in the complex. The EKC/KEOPS complex also promotes both telomere uncapping and telomere elongation. The complex is required for efficient recruitment of transcriptional coactivators.</text>
</comment>
<dbReference type="InParanoid" id="A0A1D2VN65"/>
<evidence type="ECO:0000256" key="9">
    <source>
        <dbReference type="ARBA" id="ARBA00023015"/>
    </source>
</evidence>
<dbReference type="FunCoup" id="A0A1D2VN65">
    <property type="interactions" value="27"/>
</dbReference>
<keyword evidence="6" id="KW-0158">Chromosome</keyword>
<organism evidence="15 16">
    <name type="scientific">Ascoidea rubescens DSM 1968</name>
    <dbReference type="NCBI Taxonomy" id="1344418"/>
    <lineage>
        <taxon>Eukaryota</taxon>
        <taxon>Fungi</taxon>
        <taxon>Dikarya</taxon>
        <taxon>Ascomycota</taxon>
        <taxon>Saccharomycotina</taxon>
        <taxon>Saccharomycetes</taxon>
        <taxon>Ascoideaceae</taxon>
        <taxon>Ascoidea</taxon>
    </lineage>
</organism>
<evidence type="ECO:0000256" key="4">
    <source>
        <dbReference type="ARBA" id="ARBA00011534"/>
    </source>
</evidence>
<dbReference type="AlphaFoldDB" id="A0A1D2VN65"/>
<evidence type="ECO:0000256" key="8">
    <source>
        <dbReference type="ARBA" id="ARBA00022895"/>
    </source>
</evidence>
<evidence type="ECO:0000256" key="11">
    <source>
        <dbReference type="ARBA" id="ARBA00023163"/>
    </source>
</evidence>
<keyword evidence="10" id="KW-0010">Activator</keyword>
<evidence type="ECO:0000256" key="1">
    <source>
        <dbReference type="ARBA" id="ARBA00004123"/>
    </source>
</evidence>
<evidence type="ECO:0000256" key="7">
    <source>
        <dbReference type="ARBA" id="ARBA00022694"/>
    </source>
</evidence>
<dbReference type="GeneID" id="30965215"/>
<dbReference type="EMBL" id="KV454476">
    <property type="protein sequence ID" value="ODV63017.1"/>
    <property type="molecule type" value="Genomic_DNA"/>
</dbReference>
<gene>
    <name evidence="15" type="ORF">ASCRUDRAFT_68804</name>
</gene>
<evidence type="ECO:0000256" key="3">
    <source>
        <dbReference type="ARBA" id="ARBA00008529"/>
    </source>
</evidence>
<dbReference type="Proteomes" id="UP000095038">
    <property type="component" value="Unassembled WGS sequence"/>
</dbReference>
<keyword evidence="11" id="KW-0804">Transcription</keyword>
<evidence type="ECO:0000256" key="5">
    <source>
        <dbReference type="ARBA" id="ARBA00019746"/>
    </source>
</evidence>
<accession>A0A1D2VN65</accession>
<proteinExistence type="inferred from homology"/>
<evidence type="ECO:0000256" key="13">
    <source>
        <dbReference type="ARBA" id="ARBA00025393"/>
    </source>
</evidence>
<dbReference type="GO" id="GO:0005634">
    <property type="term" value="C:nucleus"/>
    <property type="evidence" value="ECO:0007669"/>
    <property type="project" value="UniProtKB-SubCell"/>
</dbReference>
<dbReference type="Pfam" id="PF08738">
    <property type="entry name" value="Gon7"/>
    <property type="match status" value="1"/>
</dbReference>
<dbReference type="GO" id="GO:0008033">
    <property type="term" value="P:tRNA processing"/>
    <property type="evidence" value="ECO:0007669"/>
    <property type="project" value="UniProtKB-KW"/>
</dbReference>
<dbReference type="STRING" id="1344418.A0A1D2VN65"/>
<comment type="subcellular location">
    <subcellularLocation>
        <location evidence="2">Chromosome</location>
        <location evidence="2">Telomere</location>
    </subcellularLocation>
    <subcellularLocation>
        <location evidence="1">Nucleus</location>
    </subcellularLocation>
</comment>
<keyword evidence="12" id="KW-0539">Nucleus</keyword>
<dbReference type="GO" id="GO:0000781">
    <property type="term" value="C:chromosome, telomeric region"/>
    <property type="evidence" value="ECO:0007669"/>
    <property type="project" value="UniProtKB-SubCell"/>
</dbReference>
<protein>
    <recommendedName>
        <fullName evidence="5">EKC/KEOPS complex subunit GON7</fullName>
    </recommendedName>
</protein>
<keyword evidence="8" id="KW-0779">Telomere</keyword>
<evidence type="ECO:0000256" key="14">
    <source>
        <dbReference type="SAM" id="MobiDB-lite"/>
    </source>
</evidence>
<evidence type="ECO:0000256" key="2">
    <source>
        <dbReference type="ARBA" id="ARBA00004574"/>
    </source>
</evidence>
<keyword evidence="16" id="KW-1185">Reference proteome</keyword>
<dbReference type="RefSeq" id="XP_020049324.1">
    <property type="nucleotide sequence ID" value="XM_020191579.1"/>
</dbReference>
<dbReference type="InterPro" id="IPR014849">
    <property type="entry name" value="EKC/KEOPS_Gon7"/>
</dbReference>
<evidence type="ECO:0000256" key="6">
    <source>
        <dbReference type="ARBA" id="ARBA00022454"/>
    </source>
</evidence>
<dbReference type="OrthoDB" id="2288868at2759"/>